<dbReference type="InterPro" id="IPR036249">
    <property type="entry name" value="Thioredoxin-like_sf"/>
</dbReference>
<comment type="caution">
    <text evidence="2">The sequence shown here is derived from an EMBL/GenBank/DDBJ whole genome shotgun (WGS) entry which is preliminary data.</text>
</comment>
<dbReference type="Proteomes" id="UP000541444">
    <property type="component" value="Unassembled WGS sequence"/>
</dbReference>
<dbReference type="Pfam" id="PF00462">
    <property type="entry name" value="Glutaredoxin"/>
    <property type="match status" value="1"/>
</dbReference>
<dbReference type="PROSITE" id="PS51354">
    <property type="entry name" value="GLUTAREDOXIN_2"/>
    <property type="match status" value="1"/>
</dbReference>
<dbReference type="InterPro" id="IPR002109">
    <property type="entry name" value="Glutaredoxin"/>
</dbReference>
<dbReference type="SUPFAM" id="SSF52833">
    <property type="entry name" value="Thioredoxin-like"/>
    <property type="match status" value="1"/>
</dbReference>
<evidence type="ECO:0000313" key="3">
    <source>
        <dbReference type="Proteomes" id="UP000541444"/>
    </source>
</evidence>
<dbReference type="CDD" id="cd03031">
    <property type="entry name" value="GRX_GRX_like"/>
    <property type="match status" value="1"/>
</dbReference>
<evidence type="ECO:0000313" key="2">
    <source>
        <dbReference type="EMBL" id="KAF6146062.1"/>
    </source>
</evidence>
<feature type="domain" description="Glutaredoxin" evidence="1">
    <location>
        <begin position="212"/>
        <end position="278"/>
    </location>
</feature>
<dbReference type="Pfam" id="PF23733">
    <property type="entry name" value="GRXCR1-2_C"/>
    <property type="match status" value="1"/>
</dbReference>
<evidence type="ECO:0000259" key="1">
    <source>
        <dbReference type="Pfam" id="PF00462"/>
    </source>
</evidence>
<dbReference type="AlphaFoldDB" id="A0A7J7LU45"/>
<protein>
    <recommendedName>
        <fullName evidence="1">Glutaredoxin domain-containing protein</fullName>
    </recommendedName>
</protein>
<gene>
    <name evidence="2" type="ORF">GIB67_033421</name>
</gene>
<dbReference type="EMBL" id="JACGCM010002017">
    <property type="protein sequence ID" value="KAF6146062.1"/>
    <property type="molecule type" value="Genomic_DNA"/>
</dbReference>
<keyword evidence="3" id="KW-1185">Reference proteome</keyword>
<dbReference type="PANTHER" id="PTHR45669">
    <property type="entry name" value="GLUTAREDOXIN DOMAIN-CONTAINING CYSTEINE-RICH PROTEIN CG12206-RELATED"/>
    <property type="match status" value="1"/>
</dbReference>
<proteinExistence type="predicted"/>
<sequence>MGCTQSKRIESSIAADNLYRPAPTSFALFDVNSIEEPWLKGENRDDEEFEKPVNVPTIILEKLDKFEIAPDGPQSWSEVSKALEEIKPTLHNPKPKLTKTESVPVSMSGCDSGQVSPMFKKPLMNKNVSFHTLDELDRAKLSPKSTELKRSAAEVNIFTQPVTGEYKPVKENMFVLRDRLEREKEGKPAFFIRRDPLSEYPEKCPPGGSDSVVLYTTTLRGVRRTFDDCNRARSVIEGNMVVIDERDVSLHGEYLNELKELLGEGVSVPRLFIKGRYIGGVDKVVELNELSRLGRLLNSVGIDRDVGSKTCEGCGGARFVPCLQCGGSCKVVIGDKKDRCAKCNENGLMQCPLCR</sequence>
<dbReference type="Gene3D" id="3.40.30.10">
    <property type="entry name" value="Glutaredoxin"/>
    <property type="match status" value="1"/>
</dbReference>
<accession>A0A7J7LU45</accession>
<name>A0A7J7LU45_9MAGN</name>
<dbReference type="PANTHER" id="PTHR45669:SF7">
    <property type="entry name" value="F1N19.7"/>
    <property type="match status" value="1"/>
</dbReference>
<organism evidence="2 3">
    <name type="scientific">Kingdonia uniflora</name>
    <dbReference type="NCBI Taxonomy" id="39325"/>
    <lineage>
        <taxon>Eukaryota</taxon>
        <taxon>Viridiplantae</taxon>
        <taxon>Streptophyta</taxon>
        <taxon>Embryophyta</taxon>
        <taxon>Tracheophyta</taxon>
        <taxon>Spermatophyta</taxon>
        <taxon>Magnoliopsida</taxon>
        <taxon>Ranunculales</taxon>
        <taxon>Circaeasteraceae</taxon>
        <taxon>Kingdonia</taxon>
    </lineage>
</organism>
<reference evidence="2 3" key="1">
    <citation type="journal article" date="2020" name="IScience">
        <title>Genome Sequencing of the Endangered Kingdonia uniflora (Circaeasteraceae, Ranunculales) Reveals Potential Mechanisms of Evolutionary Specialization.</title>
        <authorList>
            <person name="Sun Y."/>
            <person name="Deng T."/>
            <person name="Zhang A."/>
            <person name="Moore M.J."/>
            <person name="Landis J.B."/>
            <person name="Lin N."/>
            <person name="Zhang H."/>
            <person name="Zhang X."/>
            <person name="Huang J."/>
            <person name="Zhang X."/>
            <person name="Sun H."/>
            <person name="Wang H."/>
        </authorList>
    </citation>
    <scope>NUCLEOTIDE SEQUENCE [LARGE SCALE GENOMIC DNA]</scope>
    <source>
        <strain evidence="2">TB1705</strain>
        <tissue evidence="2">Leaf</tissue>
    </source>
</reference>
<dbReference type="OrthoDB" id="423313at2759"/>